<keyword evidence="2" id="KW-0964">Secreted</keyword>
<evidence type="ECO:0000256" key="1">
    <source>
        <dbReference type="ARBA" id="ARBA00004613"/>
    </source>
</evidence>
<reference evidence="11 12" key="1">
    <citation type="journal article" date="2023" name="Sci. Data">
        <title>Genome assembly of the Korean intertidal mud-creeper Batillaria attramentaria.</title>
        <authorList>
            <person name="Patra A.K."/>
            <person name="Ho P.T."/>
            <person name="Jun S."/>
            <person name="Lee S.J."/>
            <person name="Kim Y."/>
            <person name="Won Y.J."/>
        </authorList>
    </citation>
    <scope>NUCLEOTIDE SEQUENCE [LARGE SCALE GENOMIC DNA]</scope>
    <source>
        <strain evidence="11">Wonlab-2016</strain>
    </source>
</reference>
<feature type="domain" description="VWFC" evidence="8">
    <location>
        <begin position="2615"/>
        <end position="2673"/>
    </location>
</feature>
<dbReference type="InterPro" id="IPR052424">
    <property type="entry name" value="Kielin_Chordin-BMP_Reg"/>
</dbReference>
<comment type="subcellular location">
    <subcellularLocation>
        <location evidence="1">Secreted</location>
    </subcellularLocation>
</comment>
<dbReference type="InterPro" id="IPR002227">
    <property type="entry name" value="Tyrosinase_Cu-bd"/>
</dbReference>
<feature type="domain" description="VWFC" evidence="8">
    <location>
        <begin position="1181"/>
        <end position="1239"/>
    </location>
</feature>
<dbReference type="SUPFAM" id="SSF57567">
    <property type="entry name" value="Serine protease inhibitors"/>
    <property type="match status" value="1"/>
</dbReference>
<dbReference type="PROSITE" id="PS50279">
    <property type="entry name" value="BPTI_KUNITZ_2"/>
    <property type="match status" value="1"/>
</dbReference>
<dbReference type="Pfam" id="PF23334">
    <property type="entry name" value="VWC2L_2nd"/>
    <property type="match status" value="10"/>
</dbReference>
<evidence type="ECO:0000259" key="10">
    <source>
        <dbReference type="PROSITE" id="PS51233"/>
    </source>
</evidence>
<dbReference type="PANTHER" id="PTHR46698:SF6">
    <property type="entry name" value="KIELIN_CHORDIN-LIKE PROTEIN"/>
    <property type="match status" value="1"/>
</dbReference>
<dbReference type="InterPro" id="IPR001007">
    <property type="entry name" value="VWF_dom"/>
</dbReference>
<evidence type="ECO:0000256" key="2">
    <source>
        <dbReference type="ARBA" id="ARBA00022525"/>
    </source>
</evidence>
<feature type="domain" description="VWFC" evidence="8">
    <location>
        <begin position="1995"/>
        <end position="2052"/>
    </location>
</feature>
<evidence type="ECO:0000313" key="11">
    <source>
        <dbReference type="EMBL" id="KAK7476292.1"/>
    </source>
</evidence>
<feature type="domain" description="VWFC" evidence="8">
    <location>
        <begin position="2227"/>
        <end position="2281"/>
    </location>
</feature>
<dbReference type="SUPFAM" id="SSF57362">
    <property type="entry name" value="BPTI-like"/>
    <property type="match status" value="1"/>
</dbReference>
<dbReference type="InterPro" id="IPR001846">
    <property type="entry name" value="VWF_type-D"/>
</dbReference>
<dbReference type="EMBL" id="JACVVK020000380">
    <property type="protein sequence ID" value="KAK7476292.1"/>
    <property type="molecule type" value="Genomic_DNA"/>
</dbReference>
<sequence length="3258" mass="364229">MALASEDFMDMSMCLETAIAYVHAYIGGDMMTASGPYDPLFYAVHAYVDMLYWSWQQKADNKYQFPAAYGNIPLVPFNIPPWKVFDSEASLCVTYALPSRGTPCNWICQGPNRGDIPVTPDVDFEVEVEETVGDVDLDLFGYDVNGFDRAGYDPFGYNRKGFNRDGFNRNGFSTTGFNRYGIDVEGYSFDGFNTSGVGRAGNVDLSGRYDADGYDVFWLNPQGFDQFGYTVQGYDADFCNFHFKGPFAPRQSRRIFEVLQRQSKAFLMSLPRMCPGLGAVPDIWLKQTWVTERKIIAGMVDVQLPSSFCQPYPRQRFCFDTDMFLTAYFCKPNPCLHGGSCVPSVWSNEPHLITCVCPPGYDGHLCQYEVQDVCSLPLSTGRCEQQDIRWHYNYRTGNCEKFIYTGCDGNANNFPTAEACETRCVFGACCFREPLARGQTVGYDSQGYNRYGFNVEGVDRLGNPLTVEVGTAAGSRRFDKFGLDWQGFDMDGFNEEGYNRYGYNRQGYDLEGFNLTGYNVIGEYDGIIEYDQRGFDPEGFNRAGFNCQGYDRRGYDIYGVLRGFKYTCRPLTRSQCQSMESRRNVEVVRFTPGKQCSEVVCGEECGCRRGNQTYKVGEEFRSGCQSCMCMEGGHIVCVCDYAAKRREVRELSQEEMQRYQAAVRQLTTQTGYPSQWFDFASSYAFHKPQAVGSPAFLPWHRQFLLEVERALQAVDCSVAIPYYDWTLDVGDPTRAAIWAANMFGGNGRWDGCVRYHPFKDYHPPFLSPCLRRRFNESVNLPDVVNVQIALNEVEYDRFRVHMEMFATLFQSFVGGHMESDYSPYDPIFYSVMAYIDKLWDDWQKKYEDGLLRYPPERRFLPMVPFGATPDDVMDSHVQLCVDYLPLLDGAPCNTSVVRHFGFDMDGFDRHGYSRSGYDRDGYTVKGVDEDGNLDSRGIFNNFGFDRDGYSRSGYDQTGFDRFGFYVDTYNLDGFDPFGYDRSGYDRYGFDRQGYTPFGFNRNGTYKPEVVPTDLQIFDPYGYNVYGYNKFGFDRNGYDVFGFDMNGFNKRICNFYHLGPISILVKKIVEEKLKTLDEDEIKLVRRVCSEMSPLALYQLRNNWLYRRNQQDVVDVVYMRHQDLHKYDREIMPHNTSVLSEMIWLPVAPDERLCIMTHAFTQCDLDKPPVLCPDDLCQGRSCPGCTDTNGEYQRDGDSWNGEACNKCSCQDGMVMCTAVECEPVLCDHPVKLPDQCCPSCQGCDYRGQIIPSGQPVSDPQNPCAQCFCEQGNVECATVVCADVGPCRSPMVLEGECCPVCLDCGQYADGEQWTPSPCQRCSCLRGDVHCEKIQCPPVDCDHPYTPQGQCCPICESCFYQGSLYREGEQFQPDPCTTCACQQGSVRCRVADCPPAPCARPVTPPQQCCPACDLDCDYEGATYNHESYFTPPYNPCLNCSCDNSIVRCRPVYCPPADFPCSRPMAPPGQCCPTMCPRCSSEGREYEEGESWPSPNDPCEVCECRGGVVTCRPQKTCRVQCSHGVITPDCMHEGRIIDEGRTITLPGSPCRECQCRGGNLECRPMPPCPRLPCALSDLPTGRCCPECVGCAYRGREYRYGEVVSQTDCMRCVCQEGQIVCTDKRDSCPAPRCQSPRDVPGQCCPVCDGCDYYGRYYEDGQSFASQRDPCERCSCQRGEVSCSRLTLDCPTPSCTHPARVRDQCCPRCHDCEYQRRMVRNGQRFSPPSGDLCTICRCQDGSVTCERQQCPPVNCASPTTPAGQCCPQCPTVCMVDGRERRDGETFSRQGDDCNSCVCNQGSVTCQRVTCPELTCSRPMPMAGQCCPVCPKQCQYDGLTYDDGETFSSTSSPCDECLCRQGRVQCKRRMCPQTLCRHPRRKGCCPTCDGCSFGNMEVANGQTFSDPRDPCLTCICQSGEVDCQRQSCPPAPCRNPSVRDCCPVCEDCDYQGQTVLSGTIFNDPRDECQQCQCEAGTVVCQRKVCNPVTCLHPVQRGCCQDCSACMYRGRQYREGQIFADPDSPCGECQCNAGTVTCQQRSCPPVTCSNPVLGPCCPECRDCEHEGRVVRDGEKVPHANDPCQECQCRRGSITCFSKECPRAQCRHPVMRDCCSVCDECLYLGTEYRNGAEFADANDQCNECRCVNGNALCKPARCPPVTCTHPVNGACCPECSRCFYNNQIYRDGQQFPHPLDKCQSCTCQGGSVRCTYTDCSQLVRCSNPVSVPGLCCPVCEEGCDYLGRQLQEGQTFEEECEECRCEQGSVRCQPLQCPPVPCQHPVTVGCCPTCTDCMFEGRLYRNGQTLPDRTDRCGQCSCQDGTFRCNRTPCPAVTCLNPAQGECCPECLNCELDGRVYRNGERFSDSSERCRQCVCEFGSISCERAQCEEPVCPHPVMDECGCGSCQGCEYAGRKYSSGQSFDSPSNPCQQCRCQSGTVRCADRPCEGSCAHPVQVTECCPLCTDCLYEGIVRLQGVSFVSEVDPCQECVCQLQLADDSDYHLSETSGASNETVCQFLGQTFPDNSRFTHPEDSCQTCSCKEGRVSCEKETCVVECTHPRQDLCCPRCDMCSYEGRLYDNGQSFQPDNCRRCLCLDGNVVCEVEKCPELNCLLTEQEPGQCCPQCKGCDYHETHYASNTTFLVPDNPCVSCACTGGLVTCMEVECYVPCDNPIPVPGQCCPVCPTCNYDGISYRDGEDFSPNGDTCDICHCDEGRMQCLHHTCPSVANCPEESLVAPPPVSSGCTIEDLGTITRPRPQDPCFYCECRDDFSWVCMKEQCDMLACPPDVQVNVPGQCCPVCPACYDRSEARYHHEGEEWTALENPCVSCLCQDGEITCTLQECAPLSCNSNERLIHVEGQCCEMCEPLAQAECYYQGRNFQPGEEWIVDECTRCRCQGGAVSCSIQNCPVSECGDDEVRATSPGQCCPVCLKQPGSCVVFGDPHYRTFDGATLHFQGTCRYIMAADCEENNFRVEVQHDNRNAPGEVSWAQNFTITVGNIVVDLLQNSIVRVNGAVVELPFLYEPHIYVELTGKTVLLTTDIGLQVSWNGDSHGEVRIPGTYKRKLCGLCGNFNGFPQDDLRTSFGQITNSPAVFGNSWKANTQLSETCQDAKDVDPCQSAGYRVRKIATTRCAIIKGSAFTRCHRVVSPEPFFSSCVYDMCVCLDDPRCLCDILASYAYECARAGVKLEWRSRNLCAFECPKDRGFMFDECGPVCPRTCENLHTPLGNLTTNCFKPCVPSCQCTADKVMHEGRCITPDRCPHIQSHTLQ</sequence>
<dbReference type="Pfam" id="PF00093">
    <property type="entry name" value="VWC"/>
    <property type="match status" value="7"/>
</dbReference>
<evidence type="ECO:0000259" key="8">
    <source>
        <dbReference type="PROSITE" id="PS50184"/>
    </source>
</evidence>
<evidence type="ECO:0000256" key="5">
    <source>
        <dbReference type="ARBA" id="ARBA00023157"/>
    </source>
</evidence>
<feature type="domain" description="VWFC" evidence="8">
    <location>
        <begin position="1523"/>
        <end position="1583"/>
    </location>
</feature>
<feature type="domain" description="VWFC" evidence="8">
    <location>
        <begin position="1352"/>
        <end position="1409"/>
    </location>
</feature>
<dbReference type="SUPFAM" id="SSF57603">
    <property type="entry name" value="FnI-like domain"/>
    <property type="match status" value="28"/>
</dbReference>
<feature type="domain" description="VWFC" evidence="8">
    <location>
        <begin position="2166"/>
        <end position="2226"/>
    </location>
</feature>
<dbReference type="CDD" id="cd19941">
    <property type="entry name" value="TIL"/>
    <property type="match status" value="1"/>
</dbReference>
<dbReference type="Gene3D" id="1.10.1280.10">
    <property type="entry name" value="Di-copper center containing domain from catechol oxidase"/>
    <property type="match status" value="2"/>
</dbReference>
<organism evidence="11 12">
    <name type="scientific">Batillaria attramentaria</name>
    <dbReference type="NCBI Taxonomy" id="370345"/>
    <lineage>
        <taxon>Eukaryota</taxon>
        <taxon>Metazoa</taxon>
        <taxon>Spiralia</taxon>
        <taxon>Lophotrochozoa</taxon>
        <taxon>Mollusca</taxon>
        <taxon>Gastropoda</taxon>
        <taxon>Caenogastropoda</taxon>
        <taxon>Sorbeoconcha</taxon>
        <taxon>Cerithioidea</taxon>
        <taxon>Batillariidae</taxon>
        <taxon>Batillaria</taxon>
    </lineage>
</organism>
<feature type="disulfide bond" evidence="6">
    <location>
        <begin position="357"/>
        <end position="366"/>
    </location>
</feature>
<feature type="domain" description="VWFC" evidence="8">
    <location>
        <begin position="2396"/>
        <end position="2453"/>
    </location>
</feature>
<dbReference type="SMART" id="SM00215">
    <property type="entry name" value="VWC_out"/>
    <property type="match status" value="12"/>
</dbReference>
<dbReference type="PROSITE" id="PS51233">
    <property type="entry name" value="VWFD"/>
    <property type="match status" value="1"/>
</dbReference>
<feature type="domain" description="VWFC" evidence="8">
    <location>
        <begin position="2109"/>
        <end position="2166"/>
    </location>
</feature>
<feature type="domain" description="VWFC" evidence="8">
    <location>
        <begin position="2281"/>
        <end position="2338"/>
    </location>
</feature>
<evidence type="ECO:0000256" key="6">
    <source>
        <dbReference type="PROSITE-ProRule" id="PRU00076"/>
    </source>
</evidence>
<dbReference type="Proteomes" id="UP001519460">
    <property type="component" value="Unassembled WGS sequence"/>
</dbReference>
<comment type="caution">
    <text evidence="6">Lacks conserved residue(s) required for the propagation of feature annotation.</text>
</comment>
<evidence type="ECO:0000259" key="7">
    <source>
        <dbReference type="PROSITE" id="PS50026"/>
    </source>
</evidence>
<evidence type="ECO:0000256" key="3">
    <source>
        <dbReference type="ARBA" id="ARBA00022729"/>
    </source>
</evidence>
<feature type="domain" description="VWFC" evidence="8">
    <location>
        <begin position="1824"/>
        <end position="1881"/>
    </location>
</feature>
<dbReference type="SMART" id="SM00216">
    <property type="entry name" value="VWD"/>
    <property type="match status" value="1"/>
</dbReference>
<dbReference type="InterPro" id="IPR008922">
    <property type="entry name" value="Di-copper_centre_dom_sf"/>
</dbReference>
<dbReference type="PROSITE" id="PS00022">
    <property type="entry name" value="EGF_1"/>
    <property type="match status" value="1"/>
</dbReference>
<dbReference type="PROSITE" id="PS50026">
    <property type="entry name" value="EGF_3"/>
    <property type="match status" value="1"/>
</dbReference>
<dbReference type="SUPFAM" id="SSF48056">
    <property type="entry name" value="Di-copper centre-containing domain"/>
    <property type="match status" value="2"/>
</dbReference>
<dbReference type="InterPro" id="IPR002223">
    <property type="entry name" value="Kunitz_BPTI"/>
</dbReference>
<name>A0ABD0JMZ4_9CAEN</name>
<dbReference type="GO" id="GO:0005576">
    <property type="term" value="C:extracellular region"/>
    <property type="evidence" value="ECO:0007669"/>
    <property type="project" value="UniProtKB-SubCell"/>
</dbReference>
<feature type="domain" description="VWFD" evidence="10">
    <location>
        <begin position="2923"/>
        <end position="3098"/>
    </location>
</feature>
<comment type="caution">
    <text evidence="11">The sequence shown here is derived from an EMBL/GenBank/DDBJ whole genome shotgun (WGS) entry which is preliminary data.</text>
</comment>
<feature type="domain" description="BPTI/Kunitz inhibitor" evidence="9">
    <location>
        <begin position="374"/>
        <end position="424"/>
    </location>
</feature>
<dbReference type="PROSITE" id="PS00498">
    <property type="entry name" value="TYROSINASE_2"/>
    <property type="match status" value="1"/>
</dbReference>
<feature type="domain" description="VWFC" evidence="8">
    <location>
        <begin position="1705"/>
        <end position="1763"/>
    </location>
</feature>
<evidence type="ECO:0000259" key="9">
    <source>
        <dbReference type="PROSITE" id="PS50279"/>
    </source>
</evidence>
<feature type="domain" description="VWFC" evidence="8">
    <location>
        <begin position="1642"/>
        <end position="1703"/>
    </location>
</feature>
<feature type="domain" description="VWFC" evidence="8">
    <location>
        <begin position="2859"/>
        <end position="2919"/>
    </location>
</feature>
<evidence type="ECO:0000313" key="12">
    <source>
        <dbReference type="Proteomes" id="UP001519460"/>
    </source>
</evidence>
<evidence type="ECO:0000256" key="4">
    <source>
        <dbReference type="ARBA" id="ARBA00022737"/>
    </source>
</evidence>
<dbReference type="InterPro" id="IPR000742">
    <property type="entry name" value="EGF"/>
</dbReference>
<feature type="domain" description="VWFC" evidence="8">
    <location>
        <begin position="1764"/>
        <end position="1823"/>
    </location>
</feature>
<keyword evidence="3" id="KW-0732">Signal</keyword>
<accession>A0ABD0JMZ4</accession>
<gene>
    <name evidence="11" type="ORF">BaRGS_00032485</name>
</gene>
<dbReference type="PANTHER" id="PTHR46698">
    <property type="entry name" value="CROSSVEINLESS 2"/>
    <property type="match status" value="1"/>
</dbReference>
<dbReference type="SMART" id="SM00214">
    <property type="entry name" value="VWC"/>
    <property type="match status" value="29"/>
</dbReference>
<dbReference type="InterPro" id="IPR020901">
    <property type="entry name" value="Prtase_inh_Kunz-CS"/>
</dbReference>
<keyword evidence="12" id="KW-1185">Reference proteome</keyword>
<dbReference type="PROSITE" id="PS01208">
    <property type="entry name" value="VWFC_1"/>
    <property type="match status" value="7"/>
</dbReference>
<dbReference type="SMART" id="SM00832">
    <property type="entry name" value="C8"/>
    <property type="match status" value="1"/>
</dbReference>
<feature type="domain" description="VWFC" evidence="8">
    <location>
        <begin position="2673"/>
        <end position="2754"/>
    </location>
</feature>
<feature type="domain" description="VWFC" evidence="8">
    <location>
        <begin position="1239"/>
        <end position="1299"/>
    </location>
</feature>
<keyword evidence="4" id="KW-0677">Repeat</keyword>
<keyword evidence="6" id="KW-0245">EGF-like domain</keyword>
<dbReference type="PRINTS" id="PR00759">
    <property type="entry name" value="BASICPTASE"/>
</dbReference>
<feature type="domain" description="VWFC" evidence="8">
    <location>
        <begin position="2558"/>
        <end position="2615"/>
    </location>
</feature>
<keyword evidence="5 6" id="KW-1015">Disulfide bond</keyword>
<dbReference type="Pfam" id="PF00094">
    <property type="entry name" value="VWD"/>
    <property type="match status" value="1"/>
</dbReference>
<feature type="domain" description="VWFC" evidence="8">
    <location>
        <begin position="1412"/>
        <end position="1472"/>
    </location>
</feature>
<dbReference type="Gene3D" id="6.20.200.20">
    <property type="match status" value="18"/>
</dbReference>
<feature type="domain" description="VWFC" evidence="8">
    <location>
        <begin position="2790"/>
        <end position="2854"/>
    </location>
</feature>
<dbReference type="InterPro" id="IPR036084">
    <property type="entry name" value="Ser_inhib-like_sf"/>
</dbReference>
<feature type="domain" description="EGF-like" evidence="7">
    <location>
        <begin position="326"/>
        <end position="367"/>
    </location>
</feature>
<evidence type="ECO:0008006" key="13">
    <source>
        <dbReference type="Google" id="ProtNLM"/>
    </source>
</evidence>
<dbReference type="PROSITE" id="PS00280">
    <property type="entry name" value="BPTI_KUNITZ_1"/>
    <property type="match status" value="1"/>
</dbReference>
<dbReference type="SMART" id="SM00131">
    <property type="entry name" value="KU"/>
    <property type="match status" value="1"/>
</dbReference>
<protein>
    <recommendedName>
        <fullName evidence="13">Kielin/chordin-like protein</fullName>
    </recommendedName>
</protein>
<dbReference type="CDD" id="cd00109">
    <property type="entry name" value="Kunitz-type"/>
    <property type="match status" value="1"/>
</dbReference>
<dbReference type="InterPro" id="IPR036880">
    <property type="entry name" value="Kunitz_BPTI_sf"/>
</dbReference>
<dbReference type="InterPro" id="IPR014853">
    <property type="entry name" value="VWF/SSPO/ZAN-like_Cys-rich_dom"/>
</dbReference>
<dbReference type="PROSITE" id="PS50184">
    <property type="entry name" value="VWFC_2"/>
    <property type="match status" value="22"/>
</dbReference>
<proteinExistence type="predicted"/>
<dbReference type="SUPFAM" id="SSF57196">
    <property type="entry name" value="EGF/Laminin"/>
    <property type="match status" value="1"/>
</dbReference>
<feature type="domain" description="VWFC" evidence="8">
    <location>
        <begin position="1583"/>
        <end position="1642"/>
    </location>
</feature>
<dbReference type="SMART" id="SM00181">
    <property type="entry name" value="EGF"/>
    <property type="match status" value="1"/>
</dbReference>
<feature type="domain" description="VWFC" evidence="8">
    <location>
        <begin position="1304"/>
        <end position="1352"/>
    </location>
</feature>
<dbReference type="PROSITE" id="PS01186">
    <property type="entry name" value="EGF_2"/>
    <property type="match status" value="1"/>
</dbReference>
<dbReference type="Gene3D" id="2.10.70.10">
    <property type="entry name" value="Complement Module, domain 1"/>
    <property type="match status" value="10"/>
</dbReference>
<dbReference type="Pfam" id="PF00264">
    <property type="entry name" value="Tyrosinase"/>
    <property type="match status" value="2"/>
</dbReference>